<accession>A0AAV3WS71</accession>
<keyword evidence="1" id="KW-0812">Transmembrane</keyword>
<gene>
    <name evidence="2" type="ORF">M132T_15730</name>
</gene>
<name>A0AAV3WS71_9LACT</name>
<dbReference type="GeneID" id="96911579"/>
<feature type="transmembrane region" description="Helical" evidence="1">
    <location>
        <begin position="52"/>
        <end position="71"/>
    </location>
</feature>
<reference evidence="2" key="1">
    <citation type="submission" date="2019-08" db="EMBL/GenBank/DDBJ databases">
        <title>Marinilactibacillus psychrotolerans M13-2T whole genome sequencing project.</title>
        <authorList>
            <person name="Ishikawa M."/>
            <person name="Suzuki T."/>
            <person name="Matsutani M."/>
        </authorList>
    </citation>
    <scope>NUCLEOTIDE SEQUENCE</scope>
    <source>
        <strain evidence="2">M13-2T</strain>
    </source>
</reference>
<proteinExistence type="predicted"/>
<feature type="transmembrane region" description="Helical" evidence="1">
    <location>
        <begin position="78"/>
        <end position="98"/>
    </location>
</feature>
<feature type="transmembrane region" description="Helical" evidence="1">
    <location>
        <begin position="104"/>
        <end position="124"/>
    </location>
</feature>
<comment type="caution">
    <text evidence="2">The sequence shown here is derived from an EMBL/GenBank/DDBJ whole genome shotgun (WGS) entry which is preliminary data.</text>
</comment>
<evidence type="ECO:0000313" key="2">
    <source>
        <dbReference type="EMBL" id="GEQ36065.1"/>
    </source>
</evidence>
<dbReference type="AlphaFoldDB" id="A0AAV3WS71"/>
<evidence type="ECO:0000313" key="3">
    <source>
        <dbReference type="Proteomes" id="UP000887127"/>
    </source>
</evidence>
<organism evidence="2 3">
    <name type="scientific">Marinilactibacillus psychrotolerans</name>
    <dbReference type="NCBI Taxonomy" id="191770"/>
    <lineage>
        <taxon>Bacteria</taxon>
        <taxon>Bacillati</taxon>
        <taxon>Bacillota</taxon>
        <taxon>Bacilli</taxon>
        <taxon>Lactobacillales</taxon>
        <taxon>Carnobacteriaceae</taxon>
        <taxon>Marinilactibacillus</taxon>
    </lineage>
</organism>
<dbReference type="EMBL" id="BKBI01000010">
    <property type="protein sequence ID" value="GEQ36065.1"/>
    <property type="molecule type" value="Genomic_DNA"/>
</dbReference>
<protein>
    <submittedName>
        <fullName evidence="2">Uncharacterized protein</fullName>
    </submittedName>
</protein>
<keyword evidence="1" id="KW-1133">Transmembrane helix</keyword>
<dbReference type="Proteomes" id="UP000887127">
    <property type="component" value="Unassembled WGS sequence"/>
</dbReference>
<dbReference type="RefSeq" id="WP_091761383.1">
    <property type="nucleotide sequence ID" value="NZ_BJVX01000010.1"/>
</dbReference>
<evidence type="ECO:0000256" key="1">
    <source>
        <dbReference type="SAM" id="Phobius"/>
    </source>
</evidence>
<keyword evidence="1" id="KW-0472">Membrane</keyword>
<feature type="transmembrane region" description="Helical" evidence="1">
    <location>
        <begin position="12"/>
        <end position="32"/>
    </location>
</feature>
<sequence>MKYNQLIIILKKWDALAVSLFSIYFGFIMFLNPQFINTYELYDLIGKIFSNGVFATLFIISASSKILSIFYNLKNLRVISISMLTGLWALFGTGFLMSPVSNTLYAYCYLIVILCFGIALKELLD</sequence>